<evidence type="ECO:0000313" key="1">
    <source>
        <dbReference type="EMBL" id="MDN3709591.1"/>
    </source>
</evidence>
<dbReference type="Proteomes" id="UP001242368">
    <property type="component" value="Unassembled WGS sequence"/>
</dbReference>
<comment type="caution">
    <text evidence="1">The sequence shown here is derived from an EMBL/GenBank/DDBJ whole genome shotgun (WGS) entry which is preliminary data.</text>
</comment>
<organism evidence="1 2">
    <name type="scientific">Paenimyroides ceti</name>
    <dbReference type="NCBI Taxonomy" id="395087"/>
    <lineage>
        <taxon>Bacteria</taxon>
        <taxon>Pseudomonadati</taxon>
        <taxon>Bacteroidota</taxon>
        <taxon>Flavobacteriia</taxon>
        <taxon>Flavobacteriales</taxon>
        <taxon>Flavobacteriaceae</taxon>
        <taxon>Paenimyroides</taxon>
    </lineage>
</organism>
<dbReference type="SUPFAM" id="SSF53474">
    <property type="entry name" value="alpha/beta-Hydrolases"/>
    <property type="match status" value="1"/>
</dbReference>
<accession>A0ABT8CZY0</accession>
<reference evidence="2" key="1">
    <citation type="journal article" date="2019" name="Int. J. Syst. Evol. Microbiol.">
        <title>The Global Catalogue of Microorganisms (GCM) 10K type strain sequencing project: providing services to taxonomists for standard genome sequencing and annotation.</title>
        <authorList>
            <consortium name="The Broad Institute Genomics Platform"/>
            <consortium name="The Broad Institute Genome Sequencing Center for Infectious Disease"/>
            <person name="Wu L."/>
            <person name="Ma J."/>
        </authorList>
    </citation>
    <scope>NUCLEOTIDE SEQUENCE [LARGE SCALE GENOMIC DNA]</scope>
    <source>
        <strain evidence="2">CECT 7184</strain>
    </source>
</reference>
<dbReference type="InterPro" id="IPR029058">
    <property type="entry name" value="AB_hydrolase_fold"/>
</dbReference>
<gene>
    <name evidence="1" type="ORF">QW060_21735</name>
</gene>
<protein>
    <recommendedName>
        <fullName evidence="3">Esterase</fullName>
    </recommendedName>
</protein>
<evidence type="ECO:0000313" key="2">
    <source>
        <dbReference type="Proteomes" id="UP001242368"/>
    </source>
</evidence>
<keyword evidence="2" id="KW-1185">Reference proteome</keyword>
<feature type="non-terminal residue" evidence="1">
    <location>
        <position position="102"/>
    </location>
</feature>
<evidence type="ECO:0008006" key="3">
    <source>
        <dbReference type="Google" id="ProtNLM"/>
    </source>
</evidence>
<dbReference type="Gene3D" id="3.40.50.1820">
    <property type="entry name" value="alpha/beta hydrolase"/>
    <property type="match status" value="1"/>
</dbReference>
<proteinExistence type="predicted"/>
<name>A0ABT8CZY0_9FLAO</name>
<sequence>MAVIINNFTRIYMKTKWMLLLCSAFLIGIVFLTGCTKINNTSNDPVPVHDTFTIASKIVNENRVINVWIPEAYAKEGNPLPVMYMADGGVKEDFPHIANTFA</sequence>
<dbReference type="EMBL" id="JAUFQU010000044">
    <property type="protein sequence ID" value="MDN3709591.1"/>
    <property type="molecule type" value="Genomic_DNA"/>
</dbReference>